<dbReference type="CDD" id="cd09279">
    <property type="entry name" value="RNase_HI_like"/>
    <property type="match status" value="1"/>
</dbReference>
<feature type="compositionally biased region" description="Basic and acidic residues" evidence="7">
    <location>
        <begin position="420"/>
        <end position="437"/>
    </location>
</feature>
<dbReference type="InterPro" id="IPR043128">
    <property type="entry name" value="Rev_trsase/Diguanyl_cyclase"/>
</dbReference>
<keyword evidence="6" id="KW-0695">RNA-directed DNA polymerase</keyword>
<proteinExistence type="predicted"/>
<dbReference type="InterPro" id="IPR002156">
    <property type="entry name" value="RNaseH_domain"/>
</dbReference>
<evidence type="ECO:0000313" key="10">
    <source>
        <dbReference type="EMBL" id="KAJ0391181.1"/>
    </source>
</evidence>
<dbReference type="InterPro" id="IPR012337">
    <property type="entry name" value="RNaseH-like_sf"/>
</dbReference>
<evidence type="ECO:0008006" key="12">
    <source>
        <dbReference type="Google" id="ProtNLM"/>
    </source>
</evidence>
<feature type="compositionally biased region" description="Basic residues" evidence="7">
    <location>
        <begin position="454"/>
        <end position="468"/>
    </location>
</feature>
<evidence type="ECO:0000313" key="11">
    <source>
        <dbReference type="Proteomes" id="UP001209570"/>
    </source>
</evidence>
<dbReference type="PANTHER" id="PTHR37984">
    <property type="entry name" value="PROTEIN CBG26694"/>
    <property type="match status" value="1"/>
</dbReference>
<keyword evidence="2" id="KW-0548">Nucleotidyltransferase</keyword>
<dbReference type="GO" id="GO:0003676">
    <property type="term" value="F:nucleic acid binding"/>
    <property type="evidence" value="ECO:0007669"/>
    <property type="project" value="InterPro"/>
</dbReference>
<keyword evidence="1" id="KW-0808">Transferase</keyword>
<gene>
    <name evidence="10" type="ORF">P43SY_010465</name>
</gene>
<evidence type="ECO:0000256" key="5">
    <source>
        <dbReference type="ARBA" id="ARBA00022801"/>
    </source>
</evidence>
<evidence type="ECO:0000259" key="9">
    <source>
        <dbReference type="Pfam" id="PF17917"/>
    </source>
</evidence>
<dbReference type="SUPFAM" id="SSF53098">
    <property type="entry name" value="Ribonuclease H-like"/>
    <property type="match status" value="1"/>
</dbReference>
<dbReference type="Gene3D" id="3.30.420.10">
    <property type="entry name" value="Ribonuclease H-like superfamily/Ribonuclease H"/>
    <property type="match status" value="1"/>
</dbReference>
<keyword evidence="4" id="KW-0255">Endonuclease</keyword>
<dbReference type="InterPro" id="IPR036397">
    <property type="entry name" value="RNaseH_sf"/>
</dbReference>
<evidence type="ECO:0000256" key="6">
    <source>
        <dbReference type="ARBA" id="ARBA00022918"/>
    </source>
</evidence>
<dbReference type="SUPFAM" id="SSF56672">
    <property type="entry name" value="DNA/RNA polymerases"/>
    <property type="match status" value="1"/>
</dbReference>
<protein>
    <recommendedName>
        <fullName evidence="12">Reverse transcriptase</fullName>
    </recommendedName>
</protein>
<organism evidence="10 11">
    <name type="scientific">Pythium insidiosum</name>
    <name type="common">Pythiosis disease agent</name>
    <dbReference type="NCBI Taxonomy" id="114742"/>
    <lineage>
        <taxon>Eukaryota</taxon>
        <taxon>Sar</taxon>
        <taxon>Stramenopiles</taxon>
        <taxon>Oomycota</taxon>
        <taxon>Peronosporomycetes</taxon>
        <taxon>Pythiales</taxon>
        <taxon>Pythiaceae</taxon>
        <taxon>Pythium</taxon>
    </lineage>
</organism>
<dbReference type="Proteomes" id="UP001209570">
    <property type="component" value="Unassembled WGS sequence"/>
</dbReference>
<reference evidence="10" key="1">
    <citation type="submission" date="2021-12" db="EMBL/GenBank/DDBJ databases">
        <title>Prjna785345.</title>
        <authorList>
            <person name="Rujirawat T."/>
            <person name="Krajaejun T."/>
        </authorList>
    </citation>
    <scope>NUCLEOTIDE SEQUENCE</scope>
    <source>
        <strain evidence="10">Pi057C3</strain>
    </source>
</reference>
<dbReference type="AlphaFoldDB" id="A0AAD5LS66"/>
<evidence type="ECO:0000256" key="2">
    <source>
        <dbReference type="ARBA" id="ARBA00022695"/>
    </source>
</evidence>
<dbReference type="EMBL" id="JAKCXM010001248">
    <property type="protein sequence ID" value="KAJ0391181.1"/>
    <property type="molecule type" value="Genomic_DNA"/>
</dbReference>
<feature type="compositionally biased region" description="Acidic residues" evidence="7">
    <location>
        <begin position="407"/>
        <end position="418"/>
    </location>
</feature>
<dbReference type="InterPro" id="IPR041373">
    <property type="entry name" value="RT_RNaseH"/>
</dbReference>
<keyword evidence="5" id="KW-0378">Hydrolase</keyword>
<feature type="domain" description="RNase H type-1" evidence="8">
    <location>
        <begin position="230"/>
        <end position="352"/>
    </location>
</feature>
<accession>A0AAD5LS66</accession>
<feature type="region of interest" description="Disordered" evidence="7">
    <location>
        <begin position="450"/>
        <end position="473"/>
    </location>
</feature>
<evidence type="ECO:0000256" key="1">
    <source>
        <dbReference type="ARBA" id="ARBA00022679"/>
    </source>
</evidence>
<dbReference type="Gene3D" id="3.30.70.270">
    <property type="match status" value="1"/>
</dbReference>
<sequence>MQSFLGSLNYYSKFIEDYANIASILYGLTDEQLRAGHDLDKAKLAFALLRDKLLGAPLLRHPDREKPFVVILHASNWAVSAVLAQEHAGLMHPVRFTGRTLQDAELRYHVAEKEVLALPRVLTSFYTIVAGKPIRVYTRFSVLKWLMNSKSVSGRCLQWATLLSPWTLDIHRISKDEDSLAKLFADSITPRELLDQIACEVEPDKRSKARTPAISVEMLTAEYTGHAITFDGAAKLKTRRGSASYIIWRLPGWFPLEASGFTLENVTVNEAEYEGMLRGLARARELGIRDVVVVGDSRIAVQQCQGTIGCNEARLQVLLNRFTGLRTSFDSLELAHVKREFNSPADFLASKALQGDNVHVRDVEGLQQLRDLNKLQRSAVQQNDSARAEINAEPETNQQESAPSCDVLDDSAEADGSDDSSAHRSESRQHGAHDAAHFADAQDEAEVFVATRSQSRRQTRSERRRRWKQHQENDAAHAALMRFLRGELDQLTQHQARDAAKLADAYAIGEDGLLRPTGEPR</sequence>
<feature type="region of interest" description="Disordered" evidence="7">
    <location>
        <begin position="377"/>
        <end position="437"/>
    </location>
</feature>
<name>A0AAD5LS66_PYTIN</name>
<evidence type="ECO:0000256" key="4">
    <source>
        <dbReference type="ARBA" id="ARBA00022759"/>
    </source>
</evidence>
<dbReference type="Pfam" id="PF13456">
    <property type="entry name" value="RVT_3"/>
    <property type="match status" value="1"/>
</dbReference>
<feature type="domain" description="Reverse transcriptase RNase H-like" evidence="9">
    <location>
        <begin position="63"/>
        <end position="164"/>
    </location>
</feature>
<dbReference type="PANTHER" id="PTHR37984:SF5">
    <property type="entry name" value="PROTEIN NYNRIN-LIKE"/>
    <property type="match status" value="1"/>
</dbReference>
<comment type="caution">
    <text evidence="10">The sequence shown here is derived from an EMBL/GenBank/DDBJ whole genome shotgun (WGS) entry which is preliminary data.</text>
</comment>
<dbReference type="GO" id="GO:0003964">
    <property type="term" value="F:RNA-directed DNA polymerase activity"/>
    <property type="evidence" value="ECO:0007669"/>
    <property type="project" value="UniProtKB-KW"/>
</dbReference>
<keyword evidence="3" id="KW-0540">Nuclease</keyword>
<dbReference type="InterPro" id="IPR043502">
    <property type="entry name" value="DNA/RNA_pol_sf"/>
</dbReference>
<evidence type="ECO:0000256" key="3">
    <source>
        <dbReference type="ARBA" id="ARBA00022722"/>
    </source>
</evidence>
<evidence type="ECO:0000256" key="7">
    <source>
        <dbReference type="SAM" id="MobiDB-lite"/>
    </source>
</evidence>
<dbReference type="InterPro" id="IPR050951">
    <property type="entry name" value="Retrovirus_Pol_polyprotein"/>
</dbReference>
<dbReference type="Pfam" id="PF17917">
    <property type="entry name" value="RT_RNaseH"/>
    <property type="match status" value="1"/>
</dbReference>
<dbReference type="GO" id="GO:0004523">
    <property type="term" value="F:RNA-DNA hybrid ribonuclease activity"/>
    <property type="evidence" value="ECO:0007669"/>
    <property type="project" value="InterPro"/>
</dbReference>
<evidence type="ECO:0000259" key="8">
    <source>
        <dbReference type="Pfam" id="PF13456"/>
    </source>
</evidence>
<keyword evidence="11" id="KW-1185">Reference proteome</keyword>